<dbReference type="Proteomes" id="UP001500622">
    <property type="component" value="Unassembled WGS sequence"/>
</dbReference>
<feature type="transmembrane region" description="Helical" evidence="2">
    <location>
        <begin position="158"/>
        <end position="178"/>
    </location>
</feature>
<accession>A0ABP8KXW9</accession>
<dbReference type="CDD" id="cd06530">
    <property type="entry name" value="S26_SPase_I"/>
    <property type="match status" value="1"/>
</dbReference>
<evidence type="ECO:0000313" key="3">
    <source>
        <dbReference type="EMBL" id="GAA4418907.1"/>
    </source>
</evidence>
<keyword evidence="2" id="KW-0812">Transmembrane</keyword>
<keyword evidence="2" id="KW-1133">Transmembrane helix</keyword>
<proteinExistence type="predicted"/>
<dbReference type="NCBIfam" id="TIGR02228">
    <property type="entry name" value="sigpep_I_arch"/>
    <property type="match status" value="1"/>
</dbReference>
<keyword evidence="2" id="KW-0472">Membrane</keyword>
<name>A0ABP8KXW9_9MICO</name>
<evidence type="ECO:0000313" key="4">
    <source>
        <dbReference type="Proteomes" id="UP001500622"/>
    </source>
</evidence>
<evidence type="ECO:0000256" key="1">
    <source>
        <dbReference type="NCBIfam" id="TIGR02228"/>
    </source>
</evidence>
<dbReference type="InterPro" id="IPR019533">
    <property type="entry name" value="Peptidase_S26"/>
</dbReference>
<sequence length="319" mass="33025">MTMLRRVADALLWAGAVLGALSLLLAALAFALDTKPLLFRSGSMGPDMPAGSIALARTVPATDVGVGDVVSIVDGGTRITHRVVETESTADGAELVLQGDTNPVPDPSSYTVHEVDRVVATLPAAATVASSTAVRVGLVALVGGAALVLLWPRDRREVRRAVVTVGLVLAVGLTGASLNPAVPTVARWSDDGRLTTGAFSSYTLPTPQATTCDVDTDPILRYVATIQWQATTTPYPFTYTATIRGGQPLPVTTPSPGIRQVQVSSGLLSALFGGTAYIDIRSQLPGTSWQSPQRRSRALDVALLGADLDCGPDSTSAAA</sequence>
<keyword evidence="4" id="KW-1185">Reference proteome</keyword>
<evidence type="ECO:0000256" key="2">
    <source>
        <dbReference type="SAM" id="Phobius"/>
    </source>
</evidence>
<organism evidence="3 4">
    <name type="scientific">Georgenia halophila</name>
    <dbReference type="NCBI Taxonomy" id="620889"/>
    <lineage>
        <taxon>Bacteria</taxon>
        <taxon>Bacillati</taxon>
        <taxon>Actinomycetota</taxon>
        <taxon>Actinomycetes</taxon>
        <taxon>Micrococcales</taxon>
        <taxon>Bogoriellaceae</taxon>
        <taxon>Georgenia</taxon>
    </lineage>
</organism>
<feature type="transmembrane region" description="Helical" evidence="2">
    <location>
        <begin position="132"/>
        <end position="151"/>
    </location>
</feature>
<comment type="caution">
    <text evidence="3">The sequence shown here is derived from an EMBL/GenBank/DDBJ whole genome shotgun (WGS) entry which is preliminary data.</text>
</comment>
<dbReference type="EC" id="3.4.21.89" evidence="1"/>
<dbReference type="InterPro" id="IPR001733">
    <property type="entry name" value="Peptidase_S26B"/>
</dbReference>
<protein>
    <recommendedName>
        <fullName evidence="1">Signal peptidase I</fullName>
        <ecNumber evidence="1">3.4.21.89</ecNumber>
    </recommendedName>
</protein>
<reference evidence="4" key="1">
    <citation type="journal article" date="2019" name="Int. J. Syst. Evol. Microbiol.">
        <title>The Global Catalogue of Microorganisms (GCM) 10K type strain sequencing project: providing services to taxonomists for standard genome sequencing and annotation.</title>
        <authorList>
            <consortium name="The Broad Institute Genomics Platform"/>
            <consortium name="The Broad Institute Genome Sequencing Center for Infectious Disease"/>
            <person name="Wu L."/>
            <person name="Ma J."/>
        </authorList>
    </citation>
    <scope>NUCLEOTIDE SEQUENCE [LARGE SCALE GENOMIC DNA]</scope>
    <source>
        <strain evidence="4">JCM 17810</strain>
    </source>
</reference>
<gene>
    <name evidence="3" type="ORF">GCM10023169_09030</name>
</gene>
<dbReference type="RefSeq" id="WP_345215278.1">
    <property type="nucleotide sequence ID" value="NZ_BAABGN010000002.1"/>
</dbReference>
<dbReference type="EMBL" id="BAABGN010000002">
    <property type="protein sequence ID" value="GAA4418907.1"/>
    <property type="molecule type" value="Genomic_DNA"/>
</dbReference>